<accession>A0A7S4CDL7</accession>
<proteinExistence type="predicted"/>
<evidence type="ECO:0000313" key="2">
    <source>
        <dbReference type="EMBL" id="CAE0793921.1"/>
    </source>
</evidence>
<gene>
    <name evidence="2" type="ORF">EGYM00163_LOCUS5039</name>
</gene>
<dbReference type="EMBL" id="HBJA01015797">
    <property type="protein sequence ID" value="CAE0793921.1"/>
    <property type="molecule type" value="Transcribed_RNA"/>
</dbReference>
<protein>
    <submittedName>
        <fullName evidence="2">Uncharacterized protein</fullName>
    </submittedName>
</protein>
<organism evidence="2">
    <name type="scientific">Eutreptiella gymnastica</name>
    <dbReference type="NCBI Taxonomy" id="73025"/>
    <lineage>
        <taxon>Eukaryota</taxon>
        <taxon>Discoba</taxon>
        <taxon>Euglenozoa</taxon>
        <taxon>Euglenida</taxon>
        <taxon>Spirocuta</taxon>
        <taxon>Euglenophyceae</taxon>
        <taxon>Eutreptiales</taxon>
        <taxon>Eutreptiaceae</taxon>
        <taxon>Eutreptiella</taxon>
    </lineage>
</organism>
<feature type="region of interest" description="Disordered" evidence="1">
    <location>
        <begin position="1"/>
        <end position="58"/>
    </location>
</feature>
<feature type="compositionally biased region" description="Basic and acidic residues" evidence="1">
    <location>
        <begin position="1"/>
        <end position="18"/>
    </location>
</feature>
<feature type="compositionally biased region" description="Basic residues" evidence="1">
    <location>
        <begin position="31"/>
        <end position="43"/>
    </location>
</feature>
<dbReference type="AlphaFoldDB" id="A0A7S4CDL7"/>
<evidence type="ECO:0000256" key="1">
    <source>
        <dbReference type="SAM" id="MobiDB-lite"/>
    </source>
</evidence>
<sequence>MHKDAQPPHPTPPDERNGPEQTARRPLQQPKAHRRHTSKKQRKASPQSLTEWPQMGLRGMRCSEVSGKELMATGKVKGRGGSGLRIVLHFEAASKMLPL</sequence>
<reference evidence="2" key="1">
    <citation type="submission" date="2021-01" db="EMBL/GenBank/DDBJ databases">
        <authorList>
            <person name="Corre E."/>
            <person name="Pelletier E."/>
            <person name="Niang G."/>
            <person name="Scheremetjew M."/>
            <person name="Finn R."/>
            <person name="Kale V."/>
            <person name="Holt S."/>
            <person name="Cochrane G."/>
            <person name="Meng A."/>
            <person name="Brown T."/>
            <person name="Cohen L."/>
        </authorList>
    </citation>
    <scope>NUCLEOTIDE SEQUENCE</scope>
    <source>
        <strain evidence="2">CCMP1594</strain>
    </source>
</reference>
<name>A0A7S4CDL7_9EUGL</name>